<evidence type="ECO:0000313" key="2">
    <source>
        <dbReference type="Proteomes" id="UP000540698"/>
    </source>
</evidence>
<evidence type="ECO:0000313" key="1">
    <source>
        <dbReference type="EMBL" id="NKY26832.1"/>
    </source>
</evidence>
<reference evidence="1 2" key="1">
    <citation type="submission" date="2020-04" db="EMBL/GenBank/DDBJ databases">
        <title>MicrobeNet Type strains.</title>
        <authorList>
            <person name="Nicholson A.C."/>
        </authorList>
    </citation>
    <scope>NUCLEOTIDE SEQUENCE [LARGE SCALE GENOMIC DNA]</scope>
    <source>
        <strain evidence="1 2">DSM 44956</strain>
    </source>
</reference>
<dbReference type="InterPro" id="IPR029044">
    <property type="entry name" value="Nucleotide-diphossugar_trans"/>
</dbReference>
<gene>
    <name evidence="1" type="ORF">HGB38_11435</name>
</gene>
<proteinExistence type="predicted"/>
<dbReference type="EMBL" id="JAAXOS010000005">
    <property type="protein sequence ID" value="NKY26832.1"/>
    <property type="molecule type" value="Genomic_DNA"/>
</dbReference>
<dbReference type="AlphaFoldDB" id="A0A7X6L318"/>
<dbReference type="RefSeq" id="WP_062976608.1">
    <property type="nucleotide sequence ID" value="NZ_JAAXOS010000005.1"/>
</dbReference>
<name>A0A7X6L318_9NOCA</name>
<sequence length="245" mass="27629">MEKDPARCVVLVPVHDYIEPGCSEGLAELERRGYPVWRVYGCSAIDQARSQIATDALAQGFEELMWIDADVRFDPDAVSMLRSHDLPVVCGIYAKKMTRELVCSLLPGTEKIIFGDGGGTVEIRYAAGGFLLTKRGVYETIAEKEELPVCNLQFGRANVPYFLPMIVPDGENQWYLGEDYAFSERARRSGFSIYADTRIRLEHIGKYGFTWEDAGSGKYRYSSYEFSFRQRATDADAEEAVEQSH</sequence>
<keyword evidence="2" id="KW-1185">Reference proteome</keyword>
<dbReference type="Proteomes" id="UP000540698">
    <property type="component" value="Unassembled WGS sequence"/>
</dbReference>
<accession>A0A7X6L318</accession>
<comment type="caution">
    <text evidence="1">The sequence shown here is derived from an EMBL/GenBank/DDBJ whole genome shotgun (WGS) entry which is preliminary data.</text>
</comment>
<organism evidence="1 2">
    <name type="scientific">Nocardia gamkensis</name>
    <dbReference type="NCBI Taxonomy" id="352869"/>
    <lineage>
        <taxon>Bacteria</taxon>
        <taxon>Bacillati</taxon>
        <taxon>Actinomycetota</taxon>
        <taxon>Actinomycetes</taxon>
        <taxon>Mycobacteriales</taxon>
        <taxon>Nocardiaceae</taxon>
        <taxon>Nocardia</taxon>
    </lineage>
</organism>
<protein>
    <recommendedName>
        <fullName evidence="3">Glycosyltransferase</fullName>
    </recommendedName>
</protein>
<dbReference type="SUPFAM" id="SSF53448">
    <property type="entry name" value="Nucleotide-diphospho-sugar transferases"/>
    <property type="match status" value="1"/>
</dbReference>
<evidence type="ECO:0008006" key="3">
    <source>
        <dbReference type="Google" id="ProtNLM"/>
    </source>
</evidence>